<dbReference type="Proteomes" id="UP000070646">
    <property type="component" value="Unassembled WGS sequence"/>
</dbReference>
<accession>A0A133NAP9</accession>
<reference evidence="1 2" key="1">
    <citation type="submission" date="2016-01" db="EMBL/GenBank/DDBJ databases">
        <authorList>
            <person name="Oliw E.H."/>
        </authorList>
    </citation>
    <scope>NUCLEOTIDE SEQUENCE [LARGE SCALE GENOMIC DNA]</scope>
    <source>
        <strain evidence="1 2">MJR7757A</strain>
    </source>
</reference>
<protein>
    <submittedName>
        <fullName evidence="1">Uncharacterized protein</fullName>
    </submittedName>
</protein>
<dbReference type="AlphaFoldDB" id="A0A133NAP9"/>
<proteinExistence type="predicted"/>
<sequence>MNFYKMIVEVLSLFEKGEKIMKFGSIYRKNTMKDIDLKDILKEVDSQNLYLGESFKIKGFLSKYATVEEPKTYFMQSYKLGKIYLEEKGGEFCRSVELKIKPCSMPVVKFKPIENKEQENKIIAFIYSPHAKERFLLEINEGKTLKVKEENKFIPIILNEDLIYNLSNKEVEMIVKAKAINFKIAEEVYSYKTESFNEIKDYFYNIYNENIVSIILECVELLDEHKVDVKDEVYCFGIEYKVTSKFIKYDELCRRLDNILNKFCFNWNLKGFVHDGIKVVSKISNTDIQMNICGQYVGFYMPIKINDRKNYKHSLEKLRSLISRIIIMMGDNFEWETTFISDYTKEYYFLYLNNKK</sequence>
<organism evidence="1 2">
    <name type="scientific">Clostridium perfringens</name>
    <dbReference type="NCBI Taxonomy" id="1502"/>
    <lineage>
        <taxon>Bacteria</taxon>
        <taxon>Bacillati</taxon>
        <taxon>Bacillota</taxon>
        <taxon>Clostridia</taxon>
        <taxon>Eubacteriales</taxon>
        <taxon>Clostridiaceae</taxon>
        <taxon>Clostridium</taxon>
    </lineage>
</organism>
<evidence type="ECO:0000313" key="1">
    <source>
        <dbReference type="EMBL" id="KXA13368.1"/>
    </source>
</evidence>
<name>A0A133NAP9_CLOPF</name>
<dbReference type="RefSeq" id="WP_060794941.1">
    <property type="nucleotide sequence ID" value="NZ_KQ956182.1"/>
</dbReference>
<comment type="caution">
    <text evidence="1">The sequence shown here is derived from an EMBL/GenBank/DDBJ whole genome shotgun (WGS) entry which is preliminary data.</text>
</comment>
<dbReference type="EMBL" id="LRPU01000036">
    <property type="protein sequence ID" value="KXA13368.1"/>
    <property type="molecule type" value="Genomic_DNA"/>
</dbReference>
<gene>
    <name evidence="1" type="ORF">HMPREF3222_00901</name>
</gene>
<dbReference type="PATRIC" id="fig|1502.174.peg.912"/>
<evidence type="ECO:0000313" key="2">
    <source>
        <dbReference type="Proteomes" id="UP000070646"/>
    </source>
</evidence>